<name>A0A370DPB6_9GAMM</name>
<proteinExistence type="inferred from homology"/>
<dbReference type="InterPro" id="IPR029052">
    <property type="entry name" value="Metallo-depent_PP-like"/>
</dbReference>
<organism evidence="7 8">
    <name type="scientific">endosymbiont of Escarpia spicata</name>
    <dbReference type="NCBI Taxonomy" id="2200908"/>
    <lineage>
        <taxon>Bacteria</taxon>
        <taxon>Pseudomonadati</taxon>
        <taxon>Pseudomonadota</taxon>
        <taxon>Gammaproteobacteria</taxon>
        <taxon>sulfur-oxidizing symbionts</taxon>
    </lineage>
</organism>
<keyword evidence="3 5" id="KW-0378">Hydrolase</keyword>
<dbReference type="Proteomes" id="UP000254771">
    <property type="component" value="Unassembled WGS sequence"/>
</dbReference>
<dbReference type="InterPro" id="IPR004617">
    <property type="entry name" value="ApaH"/>
</dbReference>
<dbReference type="HAMAP" id="MF_00199">
    <property type="entry name" value="ApaH"/>
    <property type="match status" value="1"/>
</dbReference>
<keyword evidence="8" id="KW-1185">Reference proteome</keyword>
<dbReference type="PIRSF" id="PIRSF000903">
    <property type="entry name" value="B5n-ttraPtase_sm"/>
    <property type="match status" value="1"/>
</dbReference>
<dbReference type="NCBIfam" id="NF001204">
    <property type="entry name" value="PRK00166.1"/>
    <property type="match status" value="1"/>
</dbReference>
<dbReference type="EC" id="3.6.1.41" evidence="5"/>
<gene>
    <name evidence="5" type="primary">apaH</name>
    <name evidence="7" type="ORF">DIZ78_07675</name>
</gene>
<feature type="domain" description="Calcineurin-like phosphoesterase" evidence="6">
    <location>
        <begin position="4"/>
        <end position="132"/>
    </location>
</feature>
<evidence type="ECO:0000256" key="1">
    <source>
        <dbReference type="ARBA" id="ARBA00003413"/>
    </source>
</evidence>
<dbReference type="Pfam" id="PF00149">
    <property type="entry name" value="Metallophos"/>
    <property type="match status" value="1"/>
</dbReference>
<sequence length="279" mass="31963">MATYAIGDIQGCYDELQRLLEFIEFDPSKDKLWLAGDIVNRGPKSLEVMRFVKSLGKRAITVLGNHDLHLLALSQGNRRHSKHGTLDKILQAPDRDELLHWLRHRSVMHHSRKQNFSMVHAGLPPQWDIPTALALARELEAVIRGPNFHKFCRQMYGNEPDLWSNKLTGMARHRFITNSFTRLRFCTPGGRLALQEKGSPDSQHGKLLPWYEMPKRASRNDRILFGHWSTLGYHEAHQIWSLDTGCLWGGALTALRLRKKKKPKPIHLPCPGTLKPGKN</sequence>
<protein>
    <recommendedName>
        <fullName evidence="5">Bis(5'-nucleosyl)-tetraphosphatase, symmetrical</fullName>
        <ecNumber evidence="5">3.6.1.41</ecNumber>
    </recommendedName>
    <alternativeName>
        <fullName evidence="5">Ap4A hydrolase</fullName>
    </alternativeName>
    <alternativeName>
        <fullName evidence="5">Diadenosine 5',5'''-P1,P4-tetraphosphate pyrophosphohydrolase</fullName>
    </alternativeName>
    <alternativeName>
        <fullName evidence="5">Diadenosine tetraphosphatase</fullName>
    </alternativeName>
</protein>
<dbReference type="InterPro" id="IPR004843">
    <property type="entry name" value="Calcineurin-like_PHP"/>
</dbReference>
<dbReference type="SUPFAM" id="SSF56300">
    <property type="entry name" value="Metallo-dependent phosphatases"/>
    <property type="match status" value="1"/>
</dbReference>
<comment type="catalytic activity">
    <reaction evidence="4 5">
        <text>P(1),P(4)-bis(5'-adenosyl) tetraphosphate + H2O = 2 ADP + 2 H(+)</text>
        <dbReference type="Rhea" id="RHEA:24252"/>
        <dbReference type="ChEBI" id="CHEBI:15377"/>
        <dbReference type="ChEBI" id="CHEBI:15378"/>
        <dbReference type="ChEBI" id="CHEBI:58141"/>
        <dbReference type="ChEBI" id="CHEBI:456216"/>
        <dbReference type="EC" id="3.6.1.41"/>
    </reaction>
</comment>
<accession>A0A370DPB6</accession>
<comment type="similarity">
    <text evidence="2 5">Belongs to the Ap4A hydrolase family.</text>
</comment>
<dbReference type="CDD" id="cd07422">
    <property type="entry name" value="MPP_ApaH"/>
    <property type="match status" value="1"/>
</dbReference>
<dbReference type="GO" id="GO:0008803">
    <property type="term" value="F:bis(5'-nucleosyl)-tetraphosphatase (symmetrical) activity"/>
    <property type="evidence" value="ECO:0007669"/>
    <property type="project" value="UniProtKB-UniRule"/>
</dbReference>
<comment type="caution">
    <text evidence="7">The sequence shown here is derived from an EMBL/GenBank/DDBJ whole genome shotgun (WGS) entry which is preliminary data.</text>
</comment>
<evidence type="ECO:0000256" key="4">
    <source>
        <dbReference type="ARBA" id="ARBA00049417"/>
    </source>
</evidence>
<evidence type="ECO:0000259" key="6">
    <source>
        <dbReference type="Pfam" id="PF00149"/>
    </source>
</evidence>
<dbReference type="Gene3D" id="3.60.21.10">
    <property type="match status" value="1"/>
</dbReference>
<evidence type="ECO:0000256" key="3">
    <source>
        <dbReference type="ARBA" id="ARBA00022801"/>
    </source>
</evidence>
<dbReference type="AlphaFoldDB" id="A0A370DPB6"/>
<dbReference type="NCBIfam" id="TIGR00668">
    <property type="entry name" value="apaH"/>
    <property type="match status" value="1"/>
</dbReference>
<evidence type="ECO:0000313" key="8">
    <source>
        <dbReference type="Proteomes" id="UP000254771"/>
    </source>
</evidence>
<evidence type="ECO:0000256" key="2">
    <source>
        <dbReference type="ARBA" id="ARBA00005419"/>
    </source>
</evidence>
<evidence type="ECO:0000313" key="7">
    <source>
        <dbReference type="EMBL" id="RDH86764.1"/>
    </source>
</evidence>
<evidence type="ECO:0000256" key="5">
    <source>
        <dbReference type="HAMAP-Rule" id="MF_00199"/>
    </source>
</evidence>
<comment type="function">
    <text evidence="1 5">Hydrolyzes diadenosine 5',5'''-P1,P4-tetraphosphate to yield ADP.</text>
</comment>
<dbReference type="EMBL" id="QFXE01000008">
    <property type="protein sequence ID" value="RDH86764.1"/>
    <property type="molecule type" value="Genomic_DNA"/>
</dbReference>
<reference evidence="7 8" key="1">
    <citation type="journal article" date="2018" name="ISME J.">
        <title>Endosymbiont genomes yield clues of tubeworm success.</title>
        <authorList>
            <person name="Li Y."/>
            <person name="Liles M.R."/>
            <person name="Halanych K.M."/>
        </authorList>
    </citation>
    <scope>NUCLEOTIDE SEQUENCE [LARGE SCALE GENOMIC DNA]</scope>
    <source>
        <strain evidence="7">A1462</strain>
    </source>
</reference>
<dbReference type="PANTHER" id="PTHR40942">
    <property type="match status" value="1"/>
</dbReference>
<dbReference type="PANTHER" id="PTHR40942:SF4">
    <property type="entry name" value="CYTOCHROME C5"/>
    <property type="match status" value="1"/>
</dbReference>